<evidence type="ECO:0000313" key="3">
    <source>
        <dbReference type="Proteomes" id="UP001419268"/>
    </source>
</evidence>
<keyword evidence="3" id="KW-1185">Reference proteome</keyword>
<organism evidence="2 3">
    <name type="scientific">Stephania cephalantha</name>
    <dbReference type="NCBI Taxonomy" id="152367"/>
    <lineage>
        <taxon>Eukaryota</taxon>
        <taxon>Viridiplantae</taxon>
        <taxon>Streptophyta</taxon>
        <taxon>Embryophyta</taxon>
        <taxon>Tracheophyta</taxon>
        <taxon>Spermatophyta</taxon>
        <taxon>Magnoliopsida</taxon>
        <taxon>Ranunculales</taxon>
        <taxon>Menispermaceae</taxon>
        <taxon>Menispermoideae</taxon>
        <taxon>Cissampelideae</taxon>
        <taxon>Stephania</taxon>
    </lineage>
</organism>
<dbReference type="Proteomes" id="UP001419268">
    <property type="component" value="Unassembled WGS sequence"/>
</dbReference>
<accession>A0AAP0EBL5</accession>
<gene>
    <name evidence="2" type="ORF">Scep_027660</name>
</gene>
<comment type="caution">
    <text evidence="2">The sequence shown here is derived from an EMBL/GenBank/DDBJ whole genome shotgun (WGS) entry which is preliminary data.</text>
</comment>
<dbReference type="EMBL" id="JBBNAG010000012">
    <property type="protein sequence ID" value="KAK9088578.1"/>
    <property type="molecule type" value="Genomic_DNA"/>
</dbReference>
<reference evidence="2 3" key="1">
    <citation type="submission" date="2024-01" db="EMBL/GenBank/DDBJ databases">
        <title>Genome assemblies of Stephania.</title>
        <authorList>
            <person name="Yang L."/>
        </authorList>
    </citation>
    <scope>NUCLEOTIDE SEQUENCE [LARGE SCALE GENOMIC DNA]</scope>
    <source>
        <strain evidence="2">JXDWG</strain>
        <tissue evidence="2">Leaf</tissue>
    </source>
</reference>
<proteinExistence type="predicted"/>
<sequence length="180" mass="19625">MKLSFTVSLSLSQRSSLSPSPLSPLSLTVTALSSLSHRHRSLSLSPSPLSALSLSQLSALTLSPSLSPLFALSLSHCSLSPDLTHRQLSLSLTEISFPNPKYLSSLRLRLRRGCRVCRHRLPEIGASEALSRRRCSSHPNPSPQNGASEALSLGSPKPRKSLSQTLNFWFLDVLMFSCFN</sequence>
<feature type="compositionally biased region" description="Polar residues" evidence="1">
    <location>
        <begin position="137"/>
        <end position="147"/>
    </location>
</feature>
<feature type="region of interest" description="Disordered" evidence="1">
    <location>
        <begin position="132"/>
        <end position="156"/>
    </location>
</feature>
<name>A0AAP0EBL5_9MAGN</name>
<dbReference type="AlphaFoldDB" id="A0AAP0EBL5"/>
<evidence type="ECO:0000313" key="2">
    <source>
        <dbReference type="EMBL" id="KAK9088578.1"/>
    </source>
</evidence>
<protein>
    <submittedName>
        <fullName evidence="2">Uncharacterized protein</fullName>
    </submittedName>
</protein>
<evidence type="ECO:0000256" key="1">
    <source>
        <dbReference type="SAM" id="MobiDB-lite"/>
    </source>
</evidence>